<feature type="region of interest" description="Disordered" evidence="1">
    <location>
        <begin position="98"/>
        <end position="189"/>
    </location>
</feature>
<dbReference type="Pfam" id="PF19071">
    <property type="entry name" value="DUF5767"/>
    <property type="match status" value="1"/>
</dbReference>
<organism evidence="2">
    <name type="scientific">Pithovirus LCPAC403</name>
    <dbReference type="NCBI Taxonomy" id="2506596"/>
    <lineage>
        <taxon>Viruses</taxon>
        <taxon>Pithoviruses</taxon>
    </lineage>
</organism>
<reference evidence="2" key="1">
    <citation type="journal article" date="2019" name="MBio">
        <title>Virus Genomes from Deep Sea Sediments Expand the Ocean Megavirome and Support Independent Origins of Viral Gigantism.</title>
        <authorList>
            <person name="Backstrom D."/>
            <person name="Yutin N."/>
            <person name="Jorgensen S.L."/>
            <person name="Dharamshi J."/>
            <person name="Homa F."/>
            <person name="Zaremba-Niedwiedzka K."/>
            <person name="Spang A."/>
            <person name="Wolf Y.I."/>
            <person name="Koonin E.V."/>
            <person name="Ettema T.J."/>
        </authorList>
    </citation>
    <scope>NUCLEOTIDE SEQUENCE</scope>
</reference>
<feature type="compositionally biased region" description="Polar residues" evidence="1">
    <location>
        <begin position="168"/>
        <end position="183"/>
    </location>
</feature>
<gene>
    <name evidence="2" type="ORF">LCPAC403_04120</name>
</gene>
<accession>A0A481ZBJ0</accession>
<evidence type="ECO:0000313" key="2">
    <source>
        <dbReference type="EMBL" id="QBK93278.1"/>
    </source>
</evidence>
<protein>
    <submittedName>
        <fullName evidence="2">Uncharacterized protein</fullName>
    </submittedName>
</protein>
<feature type="compositionally biased region" description="Basic residues" evidence="1">
    <location>
        <begin position="130"/>
        <end position="157"/>
    </location>
</feature>
<name>A0A481ZBJ0_9VIRU</name>
<feature type="compositionally biased region" description="Basic and acidic residues" evidence="1">
    <location>
        <begin position="22"/>
        <end position="59"/>
    </location>
</feature>
<evidence type="ECO:0000256" key="1">
    <source>
        <dbReference type="SAM" id="MobiDB-lite"/>
    </source>
</evidence>
<dbReference type="EMBL" id="MK500593">
    <property type="protein sequence ID" value="QBK93278.1"/>
    <property type="molecule type" value="Genomic_DNA"/>
</dbReference>
<proteinExistence type="predicted"/>
<feature type="compositionally biased region" description="Basic residues" evidence="1">
    <location>
        <begin position="107"/>
        <end position="117"/>
    </location>
</feature>
<dbReference type="InterPro" id="IPR043910">
    <property type="entry name" value="DUF5767"/>
</dbReference>
<sequence length="479" mass="54885">MTEPHPKSPIDSTNVTINGVPFDKRELKPMKSIEEEEKKSSQSVREIQEDRVRPSRRTKSDTETFYIPVFDNDKVFQRTKSEGTSRIEVHNVITNRDDLRKNSIRSNHSHRSHRSVRSNRSSKDNQNVSHHSHRSHRSVRSNHSHRSHRSHRNHKSYRSGDGRRSVRSHTQTSHRPTHRSLSIRSDGIRFSNRSSIHSISSAEPDEYLESPQETNRRRNLRRLLDTADEENIPDYSILSDEERTRIKKKFKGFLATLQHAYPHIQIPEIEMDETLKDINIRYNEYLKRIHVESSSSDYFILLMIAFMAIECLGSKFLGLDFSNFSKHHLKRIGKYKRILYALGEENYNSDELMASPITQLVFFLSIDMVAFVILGLLSDSIGENMRTCIERGIDFFVTGRRKPIKLTDEKGDPVAPPPVEGFGNLLGSLESGGIKELLSNLGGGNGGGDLMSIISNLMKSFMGNSDKSTEELSEPPFPE</sequence>
<feature type="region of interest" description="Disordered" evidence="1">
    <location>
        <begin position="1"/>
        <end position="59"/>
    </location>
</feature>